<feature type="domain" description="Tf2-1-like SH3-like" evidence="1">
    <location>
        <begin position="267"/>
        <end position="304"/>
    </location>
</feature>
<keyword evidence="3" id="KW-1185">Reference proteome</keyword>
<comment type="caution">
    <text evidence="2">The sequence shown here is derived from an EMBL/GenBank/DDBJ whole genome shotgun (WGS) entry which is preliminary data.</text>
</comment>
<dbReference type="Gene3D" id="3.30.420.10">
    <property type="entry name" value="Ribonuclease H-like superfamily/Ribonuclease H"/>
    <property type="match status" value="1"/>
</dbReference>
<name>A0ABQ4YT45_9ASTR</name>
<dbReference type="Pfam" id="PF24626">
    <property type="entry name" value="SH3_Tf2-1"/>
    <property type="match status" value="1"/>
</dbReference>
<dbReference type="InterPro" id="IPR012337">
    <property type="entry name" value="RNaseH-like_sf"/>
</dbReference>
<keyword evidence="2" id="KW-0808">Transferase</keyword>
<dbReference type="SUPFAM" id="SSF53098">
    <property type="entry name" value="Ribonuclease H-like"/>
    <property type="match status" value="1"/>
</dbReference>
<evidence type="ECO:0000259" key="1">
    <source>
        <dbReference type="Pfam" id="PF24626"/>
    </source>
</evidence>
<proteinExistence type="predicted"/>
<dbReference type="PANTHER" id="PTHR46148:SF59">
    <property type="entry name" value="NUCLEOTIDYLTRANSFERASE, RIBONUCLEASE H"/>
    <property type="match status" value="1"/>
</dbReference>
<reference evidence="2" key="1">
    <citation type="journal article" date="2022" name="Int. J. Mol. Sci.">
        <title>Draft Genome of Tanacetum Coccineum: Genomic Comparison of Closely Related Tanacetum-Family Plants.</title>
        <authorList>
            <person name="Yamashiro T."/>
            <person name="Shiraishi A."/>
            <person name="Nakayama K."/>
            <person name="Satake H."/>
        </authorList>
    </citation>
    <scope>NUCLEOTIDE SEQUENCE</scope>
</reference>
<evidence type="ECO:0000313" key="2">
    <source>
        <dbReference type="EMBL" id="GJS80176.1"/>
    </source>
</evidence>
<dbReference type="InterPro" id="IPR036397">
    <property type="entry name" value="RNaseH_sf"/>
</dbReference>
<dbReference type="EMBL" id="BQNB010010652">
    <property type="protein sequence ID" value="GJS80176.1"/>
    <property type="molecule type" value="Genomic_DNA"/>
</dbReference>
<reference evidence="2" key="2">
    <citation type="submission" date="2022-01" db="EMBL/GenBank/DDBJ databases">
        <authorList>
            <person name="Yamashiro T."/>
            <person name="Shiraishi A."/>
            <person name="Satake H."/>
            <person name="Nakayama K."/>
        </authorList>
    </citation>
    <scope>NUCLEOTIDE SEQUENCE</scope>
</reference>
<organism evidence="2 3">
    <name type="scientific">Tanacetum coccineum</name>
    <dbReference type="NCBI Taxonomy" id="301880"/>
    <lineage>
        <taxon>Eukaryota</taxon>
        <taxon>Viridiplantae</taxon>
        <taxon>Streptophyta</taxon>
        <taxon>Embryophyta</taxon>
        <taxon>Tracheophyta</taxon>
        <taxon>Spermatophyta</taxon>
        <taxon>Magnoliopsida</taxon>
        <taxon>eudicotyledons</taxon>
        <taxon>Gunneridae</taxon>
        <taxon>Pentapetalae</taxon>
        <taxon>asterids</taxon>
        <taxon>campanulids</taxon>
        <taxon>Asterales</taxon>
        <taxon>Asteraceae</taxon>
        <taxon>Asteroideae</taxon>
        <taxon>Anthemideae</taxon>
        <taxon>Anthemidinae</taxon>
        <taxon>Tanacetum</taxon>
    </lineage>
</organism>
<dbReference type="Proteomes" id="UP001151760">
    <property type="component" value="Unassembled WGS sequence"/>
</dbReference>
<keyword evidence="2" id="KW-0548">Nucleotidyltransferase</keyword>
<dbReference type="SUPFAM" id="SSF56672">
    <property type="entry name" value="DNA/RNA polymerases"/>
    <property type="match status" value="1"/>
</dbReference>
<evidence type="ECO:0000313" key="3">
    <source>
        <dbReference type="Proteomes" id="UP001151760"/>
    </source>
</evidence>
<dbReference type="GO" id="GO:0003964">
    <property type="term" value="F:RNA-directed DNA polymerase activity"/>
    <property type="evidence" value="ECO:0007669"/>
    <property type="project" value="UniProtKB-KW"/>
</dbReference>
<sequence length="338" mass="38906">MKNTLKQFRNSLKERICTQSFQNVNFDRSTFSDNVIDSRGIHVDPAKIESIKDWASPKTPTVVSANFRSSPFFLLMVHYRRFIEDFKGLLMPQFWLYRKGAKTSLVYCDASHQRLGCGVNSEREVIAYASRQRYDPKGHTQGKTGTACRWDTMPTQQELDTLLWRLKIRDYERIPQVEIFYPSGFEKITSKAIRIARGRSFQKALGTDISMSTAYHPETDGQSERTIQTLEDMLRACVIDFGKDASGKDRQKSYADRKRKPMEFEVGDRVMLKVSPWKGVVRFGKRGKLNPRYVGPFKVLAKVERLPKGREPSSRVEQSSPHLPCIKLKKCYAEGTPI</sequence>
<gene>
    <name evidence="2" type="ORF">Tco_0730057</name>
</gene>
<accession>A0ABQ4YT45</accession>
<dbReference type="PANTHER" id="PTHR46148">
    <property type="entry name" value="CHROMO DOMAIN-CONTAINING PROTEIN"/>
    <property type="match status" value="1"/>
</dbReference>
<protein>
    <submittedName>
        <fullName evidence="2">Reverse transcriptase domain-containing protein</fullName>
    </submittedName>
</protein>
<dbReference type="InterPro" id="IPR043502">
    <property type="entry name" value="DNA/RNA_pol_sf"/>
</dbReference>
<keyword evidence="2" id="KW-0695">RNA-directed DNA polymerase</keyword>
<dbReference type="InterPro" id="IPR056924">
    <property type="entry name" value="SH3_Tf2-1"/>
</dbReference>